<sequence length="200" mass="22989">MSVMTGGTCMIWSAITMSGTLVQIIGIYFLVMGFFPVKPTLKGNSGVESLRFDCSVEYDMDPDPHSFLGKLEIQPQFHRIVLMVIDGLPAEFLIGRDEQPTLKEFRNAMPYTHELLLNKKAAQGSIAGFLDAAFNFNTQVMVMYGDETWLHLFPDSFFRNDGVCSFFVKDRVEVDHNVSRHLNEELSRHYWDLLFYIIWD</sequence>
<accession>A0A8T2RUJ1</accession>
<organism evidence="2 3">
    <name type="scientific">Ceratopteris richardii</name>
    <name type="common">Triangle waterfern</name>
    <dbReference type="NCBI Taxonomy" id="49495"/>
    <lineage>
        <taxon>Eukaryota</taxon>
        <taxon>Viridiplantae</taxon>
        <taxon>Streptophyta</taxon>
        <taxon>Embryophyta</taxon>
        <taxon>Tracheophyta</taxon>
        <taxon>Polypodiopsida</taxon>
        <taxon>Polypodiidae</taxon>
        <taxon>Polypodiales</taxon>
        <taxon>Pteridineae</taxon>
        <taxon>Pteridaceae</taxon>
        <taxon>Parkerioideae</taxon>
        <taxon>Ceratopteris</taxon>
    </lineage>
</organism>
<protein>
    <submittedName>
        <fullName evidence="2">Uncharacterized protein</fullName>
    </submittedName>
</protein>
<comment type="caution">
    <text evidence="2">The sequence shown here is derived from an EMBL/GenBank/DDBJ whole genome shotgun (WGS) entry which is preliminary data.</text>
</comment>
<feature type="transmembrane region" description="Helical" evidence="1">
    <location>
        <begin position="12"/>
        <end position="35"/>
    </location>
</feature>
<dbReference type="PANTHER" id="PTHR23072">
    <property type="entry name" value="PHOSPHATIDYLINOSITOL GLYCAN-RELATED"/>
    <property type="match status" value="1"/>
</dbReference>
<name>A0A8T2RUJ1_CERRI</name>
<dbReference type="GO" id="GO:0051267">
    <property type="term" value="F:CP2 mannose-ethanolamine phosphotransferase activity"/>
    <property type="evidence" value="ECO:0007669"/>
    <property type="project" value="TreeGrafter"/>
</dbReference>
<evidence type="ECO:0000313" key="3">
    <source>
        <dbReference type="Proteomes" id="UP000825935"/>
    </source>
</evidence>
<dbReference type="OMA" id="NAMPYTH"/>
<keyword evidence="1" id="KW-0812">Transmembrane</keyword>
<gene>
    <name evidence="2" type="ORF">KP509_24G010200</name>
</gene>
<dbReference type="AlphaFoldDB" id="A0A8T2RUJ1"/>
<keyword evidence="1" id="KW-1133">Transmembrane helix</keyword>
<dbReference type="OrthoDB" id="272139at2759"/>
<dbReference type="GO" id="GO:0006506">
    <property type="term" value="P:GPI anchor biosynthetic process"/>
    <property type="evidence" value="ECO:0007669"/>
    <property type="project" value="InterPro"/>
</dbReference>
<evidence type="ECO:0000313" key="2">
    <source>
        <dbReference type="EMBL" id="KAH7299414.1"/>
    </source>
</evidence>
<dbReference type="InterPro" id="IPR039527">
    <property type="entry name" value="PIGG/GPI7"/>
</dbReference>
<keyword evidence="3" id="KW-1185">Reference proteome</keyword>
<evidence type="ECO:0000256" key="1">
    <source>
        <dbReference type="SAM" id="Phobius"/>
    </source>
</evidence>
<dbReference type="PANTHER" id="PTHR23072:SF0">
    <property type="entry name" value="GPI ETHANOLAMINE PHOSPHATE TRANSFERASE 2"/>
    <property type="match status" value="1"/>
</dbReference>
<proteinExistence type="predicted"/>
<dbReference type="Proteomes" id="UP000825935">
    <property type="component" value="Chromosome 24"/>
</dbReference>
<dbReference type="GO" id="GO:0005789">
    <property type="term" value="C:endoplasmic reticulum membrane"/>
    <property type="evidence" value="ECO:0007669"/>
    <property type="project" value="TreeGrafter"/>
</dbReference>
<dbReference type="EMBL" id="CM035429">
    <property type="protein sequence ID" value="KAH7299414.1"/>
    <property type="molecule type" value="Genomic_DNA"/>
</dbReference>
<reference evidence="2" key="1">
    <citation type="submission" date="2021-08" db="EMBL/GenBank/DDBJ databases">
        <title>WGS assembly of Ceratopteris richardii.</title>
        <authorList>
            <person name="Marchant D.B."/>
            <person name="Chen G."/>
            <person name="Jenkins J."/>
            <person name="Shu S."/>
            <person name="Leebens-Mack J."/>
            <person name="Grimwood J."/>
            <person name="Schmutz J."/>
            <person name="Soltis P."/>
            <person name="Soltis D."/>
            <person name="Chen Z.-H."/>
        </authorList>
    </citation>
    <scope>NUCLEOTIDE SEQUENCE</scope>
    <source>
        <strain evidence="2">Whitten #5841</strain>
        <tissue evidence="2">Leaf</tissue>
    </source>
</reference>
<keyword evidence="1" id="KW-0472">Membrane</keyword>